<dbReference type="AlphaFoldDB" id="A0A1B8YIR6"/>
<organism evidence="1 2">
    <name type="scientific">Photorhabdus namnaonensis</name>
    <dbReference type="NCBI Taxonomy" id="1851568"/>
    <lineage>
        <taxon>Bacteria</taxon>
        <taxon>Pseudomonadati</taxon>
        <taxon>Pseudomonadota</taxon>
        <taxon>Gammaproteobacteria</taxon>
        <taxon>Enterobacterales</taxon>
        <taxon>Morganellaceae</taxon>
        <taxon>Photorhabdus</taxon>
    </lineage>
</organism>
<evidence type="ECO:0000313" key="2">
    <source>
        <dbReference type="Proteomes" id="UP000092665"/>
    </source>
</evidence>
<evidence type="ECO:0000313" key="1">
    <source>
        <dbReference type="EMBL" id="OCA54986.1"/>
    </source>
</evidence>
<dbReference type="Proteomes" id="UP000092665">
    <property type="component" value="Unassembled WGS sequence"/>
</dbReference>
<accession>A0A1B8YIR6</accession>
<keyword evidence="2" id="KW-1185">Reference proteome</keyword>
<reference evidence="2" key="1">
    <citation type="submission" date="2015-11" db="EMBL/GenBank/DDBJ databases">
        <authorList>
            <person name="Tobias N.J."/>
            <person name="Mishra B."/>
            <person name="Gupta D.K."/>
            <person name="Thines M."/>
            <person name="Stinear T.P."/>
            <person name="Bode H.B."/>
        </authorList>
    </citation>
    <scope>NUCLEOTIDE SEQUENCE [LARGE SCALE GENOMIC DNA]</scope>
    <source>
        <strain evidence="2">PB45.5</strain>
    </source>
</reference>
<dbReference type="EMBL" id="LOIC01000053">
    <property type="protein sequence ID" value="OCA54986.1"/>
    <property type="molecule type" value="Genomic_DNA"/>
</dbReference>
<protein>
    <submittedName>
        <fullName evidence="1">Uncharacterized protein</fullName>
    </submittedName>
</protein>
<gene>
    <name evidence="1" type="ORF">Phpb_01899</name>
</gene>
<dbReference type="PATRIC" id="fig|29488.15.peg.2074"/>
<proteinExistence type="predicted"/>
<comment type="caution">
    <text evidence="1">The sequence shown here is derived from an EMBL/GenBank/DDBJ whole genome shotgun (WGS) entry which is preliminary data.</text>
</comment>
<dbReference type="RefSeq" id="WP_065390111.1">
    <property type="nucleotide sequence ID" value="NZ_CAWMQN010000053.1"/>
</dbReference>
<name>A0A1B8YIR6_9GAMM</name>
<sequence length="63" mass="7014">MPHRASNTLFTGINPILNTQTKHSLKLAHIVDDEDDEDIVLSIQCSLLVEQTQKAMSNKTPVL</sequence>